<dbReference type="GO" id="GO:0031048">
    <property type="term" value="P:regulatory ncRNA-mediated heterochromatin formation"/>
    <property type="evidence" value="ECO:0007669"/>
    <property type="project" value="TreeGrafter"/>
</dbReference>
<evidence type="ECO:0000313" key="2">
    <source>
        <dbReference type="EMBL" id="VDM68440.1"/>
    </source>
</evidence>
<name>A0A3P7I6H5_STRVU</name>
<dbReference type="GO" id="GO:0004386">
    <property type="term" value="F:helicase activity"/>
    <property type="evidence" value="ECO:0007669"/>
    <property type="project" value="InterPro"/>
</dbReference>
<reference evidence="2 3" key="1">
    <citation type="submission" date="2018-11" db="EMBL/GenBank/DDBJ databases">
        <authorList>
            <consortium name="Pathogen Informatics"/>
        </authorList>
    </citation>
    <scope>NUCLEOTIDE SEQUENCE [LARGE SCALE GENOMIC DNA]</scope>
</reference>
<gene>
    <name evidence="2" type="ORF">SVUK_LOCUS3438</name>
</gene>
<protein>
    <recommendedName>
        <fullName evidence="1">DNA2/NAM7 helicase helicase domain-containing protein</fullName>
    </recommendedName>
</protein>
<dbReference type="EMBL" id="UYYB01008816">
    <property type="protein sequence ID" value="VDM68440.1"/>
    <property type="molecule type" value="Genomic_DNA"/>
</dbReference>
<dbReference type="InterPro" id="IPR045055">
    <property type="entry name" value="DNA2/NAM7-like"/>
</dbReference>
<dbReference type="GO" id="GO:0031380">
    <property type="term" value="C:nuclear RNA-directed RNA polymerase complex"/>
    <property type="evidence" value="ECO:0007669"/>
    <property type="project" value="TreeGrafter"/>
</dbReference>
<dbReference type="AlphaFoldDB" id="A0A3P7I6H5"/>
<dbReference type="PANTHER" id="PTHR10887">
    <property type="entry name" value="DNA2/NAM7 HELICASE FAMILY"/>
    <property type="match status" value="1"/>
</dbReference>
<dbReference type="InterPro" id="IPR027417">
    <property type="entry name" value="P-loop_NTPase"/>
</dbReference>
<keyword evidence="3" id="KW-1185">Reference proteome</keyword>
<dbReference type="Proteomes" id="UP000270094">
    <property type="component" value="Unassembled WGS sequence"/>
</dbReference>
<dbReference type="Gene3D" id="3.40.50.300">
    <property type="entry name" value="P-loop containing nucleotide triphosphate hydrolases"/>
    <property type="match status" value="1"/>
</dbReference>
<dbReference type="SUPFAM" id="SSF52540">
    <property type="entry name" value="P-loop containing nucleoside triphosphate hydrolases"/>
    <property type="match status" value="1"/>
</dbReference>
<accession>A0A3P7I6H5</accession>
<organism evidence="2 3">
    <name type="scientific">Strongylus vulgaris</name>
    <name type="common">Blood worm</name>
    <dbReference type="NCBI Taxonomy" id="40348"/>
    <lineage>
        <taxon>Eukaryota</taxon>
        <taxon>Metazoa</taxon>
        <taxon>Ecdysozoa</taxon>
        <taxon>Nematoda</taxon>
        <taxon>Chromadorea</taxon>
        <taxon>Rhabditida</taxon>
        <taxon>Rhabditina</taxon>
        <taxon>Rhabditomorpha</taxon>
        <taxon>Strongyloidea</taxon>
        <taxon>Strongylidae</taxon>
        <taxon>Strongylus</taxon>
    </lineage>
</organism>
<dbReference type="PANTHER" id="PTHR10887:SF341">
    <property type="entry name" value="NFX1-TYPE ZINC FINGER-CONTAINING PROTEIN 1"/>
    <property type="match status" value="1"/>
</dbReference>
<proteinExistence type="predicted"/>
<feature type="domain" description="DNA2/NAM7 helicase helicase" evidence="1">
    <location>
        <begin position="55"/>
        <end position="137"/>
    </location>
</feature>
<dbReference type="Pfam" id="PF13086">
    <property type="entry name" value="AAA_11"/>
    <property type="match status" value="1"/>
</dbReference>
<evidence type="ECO:0000313" key="3">
    <source>
        <dbReference type="Proteomes" id="UP000270094"/>
    </source>
</evidence>
<sequence>MIRLLKVEVYSSDVEDELNSSLTKKRAGVVNVFELERVKVNDKLDKLDDENVFPQLDDSQRRALKQALTNELAIIQGPPGTGKTFIAVEIARIMLQNRNRWGITEPMLIVAFTNNAVDQIAECLIRKNDVVRDWSVDLNTEKVIKEVDRALKDKREARERLTEAACVLFVYKKNLISYQALAKVMPKNFKSELNTWKITHRDSSGYELDDDEALACWLLDKSYTKEDSKMDLSKLSDDEVDTEQVSHIGEGKTAHCASSKFFLSYPRDMLSVA</sequence>
<evidence type="ECO:0000259" key="1">
    <source>
        <dbReference type="Pfam" id="PF13086"/>
    </source>
</evidence>
<dbReference type="OrthoDB" id="2423195at2759"/>
<dbReference type="InterPro" id="IPR041677">
    <property type="entry name" value="DNA2/NAM7_AAA_11"/>
</dbReference>